<dbReference type="InterPro" id="IPR006969">
    <property type="entry name" value="Stig-like"/>
</dbReference>
<evidence type="ECO:0000256" key="2">
    <source>
        <dbReference type="ARBA" id="ARBA00022729"/>
    </source>
</evidence>
<keyword evidence="3" id="KW-0472">Membrane</keyword>
<organism evidence="4 5">
    <name type="scientific">Papaver atlanticum</name>
    <dbReference type="NCBI Taxonomy" id="357466"/>
    <lineage>
        <taxon>Eukaryota</taxon>
        <taxon>Viridiplantae</taxon>
        <taxon>Streptophyta</taxon>
        <taxon>Embryophyta</taxon>
        <taxon>Tracheophyta</taxon>
        <taxon>Spermatophyta</taxon>
        <taxon>Magnoliopsida</taxon>
        <taxon>Ranunculales</taxon>
        <taxon>Papaveraceae</taxon>
        <taxon>Papaveroideae</taxon>
        <taxon>Papaver</taxon>
    </lineage>
</organism>
<keyword evidence="3" id="KW-0812">Transmembrane</keyword>
<reference evidence="4" key="1">
    <citation type="submission" date="2022-04" db="EMBL/GenBank/DDBJ databases">
        <title>A functionally conserved STORR gene fusion in Papaver species that diverged 16.8 million years ago.</title>
        <authorList>
            <person name="Catania T."/>
        </authorList>
    </citation>
    <scope>NUCLEOTIDE SEQUENCE</scope>
    <source>
        <strain evidence="4">S-188037</strain>
    </source>
</reference>
<name>A0AAD4XSZ9_9MAGN</name>
<gene>
    <name evidence="4" type="ORF">MKW98_018316</name>
</gene>
<dbReference type="Pfam" id="PF04885">
    <property type="entry name" value="Stig1"/>
    <property type="match status" value="1"/>
</dbReference>
<comment type="similarity">
    <text evidence="1">Belongs to the STIG1 family.</text>
</comment>
<evidence type="ECO:0000313" key="4">
    <source>
        <dbReference type="EMBL" id="KAI3945499.1"/>
    </source>
</evidence>
<evidence type="ECO:0000256" key="3">
    <source>
        <dbReference type="SAM" id="Phobius"/>
    </source>
</evidence>
<accession>A0AAD4XSZ9</accession>
<protein>
    <recommendedName>
        <fullName evidence="6">Stigma-specific STIG1-like protein 1</fullName>
    </recommendedName>
</protein>
<keyword evidence="5" id="KW-1185">Reference proteome</keyword>
<evidence type="ECO:0008006" key="6">
    <source>
        <dbReference type="Google" id="ProtNLM"/>
    </source>
</evidence>
<feature type="transmembrane region" description="Helical" evidence="3">
    <location>
        <begin position="6"/>
        <end position="28"/>
    </location>
</feature>
<sequence>MNKYIYTFFTIAIIMDITVALTVASAVLHGEGGVNQFVGDDHQGEGVSVASIKYSLSSWQEQENESTPSWTSTPKAKRINRFLKEEVKLPLLGISLGGSVGIQHPRNPRAASHCNKNNYICHAKGSPGSTCCNNKCVDLISDRDNCGACMRKCRFYSQTCCDGKCVNISCDINHCGGCNNKCQTLCSSGNCDYA</sequence>
<comment type="caution">
    <text evidence="4">The sequence shown here is derived from an EMBL/GenBank/DDBJ whole genome shotgun (WGS) entry which is preliminary data.</text>
</comment>
<dbReference type="PANTHER" id="PTHR33227:SF54">
    <property type="entry name" value="PROTEIN STIG1"/>
    <property type="match status" value="1"/>
</dbReference>
<evidence type="ECO:0000313" key="5">
    <source>
        <dbReference type="Proteomes" id="UP001202328"/>
    </source>
</evidence>
<keyword evidence="3" id="KW-1133">Transmembrane helix</keyword>
<keyword evidence="2" id="KW-0732">Signal</keyword>
<dbReference type="EMBL" id="JAJJMB010003771">
    <property type="protein sequence ID" value="KAI3945499.1"/>
    <property type="molecule type" value="Genomic_DNA"/>
</dbReference>
<dbReference type="Proteomes" id="UP001202328">
    <property type="component" value="Unassembled WGS sequence"/>
</dbReference>
<dbReference type="PANTHER" id="PTHR33227">
    <property type="entry name" value="STIGMA-SPECIFIC STIG1-LIKE PROTEIN 3"/>
    <property type="match status" value="1"/>
</dbReference>
<dbReference type="AlphaFoldDB" id="A0AAD4XSZ9"/>
<evidence type="ECO:0000256" key="1">
    <source>
        <dbReference type="ARBA" id="ARBA00006010"/>
    </source>
</evidence>
<proteinExistence type="inferred from homology"/>